<evidence type="ECO:0000256" key="2">
    <source>
        <dbReference type="ARBA" id="ARBA00023004"/>
    </source>
</evidence>
<dbReference type="AlphaFoldDB" id="A0A1M6JY60"/>
<proteinExistence type="predicted"/>
<keyword evidence="2" id="KW-0408">Iron</keyword>
<gene>
    <name evidence="4" type="ORF">SAMN05444373_10648</name>
</gene>
<keyword evidence="1" id="KW-0479">Metal-binding</keyword>
<evidence type="ECO:0000313" key="5">
    <source>
        <dbReference type="Proteomes" id="UP000324781"/>
    </source>
</evidence>
<evidence type="ECO:0000256" key="1">
    <source>
        <dbReference type="ARBA" id="ARBA00022723"/>
    </source>
</evidence>
<dbReference type="PANTHER" id="PTHR43578:SF3">
    <property type="entry name" value="NADH-QUINONE OXIDOREDUCTASE SUBUNIT F"/>
    <property type="match status" value="1"/>
</dbReference>
<dbReference type="PANTHER" id="PTHR43578">
    <property type="entry name" value="NADH-QUINONE OXIDOREDUCTASE SUBUNIT F"/>
    <property type="match status" value="1"/>
</dbReference>
<dbReference type="CDD" id="cd02980">
    <property type="entry name" value="TRX_Fd_family"/>
    <property type="match status" value="1"/>
</dbReference>
<protein>
    <submittedName>
        <fullName evidence="4">NAD(P)-dependent iron-only hydrogenase iron-sulfur protein</fullName>
    </submittedName>
</protein>
<dbReference type="GO" id="GO:0046872">
    <property type="term" value="F:metal ion binding"/>
    <property type="evidence" value="ECO:0007669"/>
    <property type="project" value="UniProtKB-KW"/>
</dbReference>
<dbReference type="EMBL" id="FQZP01000064">
    <property type="protein sequence ID" value="SHJ51572.1"/>
    <property type="molecule type" value="Genomic_DNA"/>
</dbReference>
<keyword evidence="5" id="KW-1185">Reference proteome</keyword>
<evidence type="ECO:0000256" key="3">
    <source>
        <dbReference type="ARBA" id="ARBA00023014"/>
    </source>
</evidence>
<keyword evidence="3" id="KW-0411">Iron-sulfur</keyword>
<reference evidence="4 5" key="1">
    <citation type="submission" date="2016-11" db="EMBL/GenBank/DDBJ databases">
        <authorList>
            <person name="Varghese N."/>
            <person name="Submissions S."/>
        </authorList>
    </citation>
    <scope>NUCLEOTIDE SEQUENCE [LARGE SCALE GENOMIC DNA]</scope>
    <source>
        <strain evidence="4 5">DSM 19027</strain>
    </source>
</reference>
<evidence type="ECO:0000313" key="4">
    <source>
        <dbReference type="EMBL" id="SHJ51572.1"/>
    </source>
</evidence>
<organism evidence="4 5">
    <name type="scientific">Thermoclostridium caenicola</name>
    <dbReference type="NCBI Taxonomy" id="659425"/>
    <lineage>
        <taxon>Bacteria</taxon>
        <taxon>Bacillati</taxon>
        <taxon>Bacillota</taxon>
        <taxon>Clostridia</taxon>
        <taxon>Eubacteriales</taxon>
        <taxon>Oscillospiraceae</taxon>
        <taxon>Thermoclostridium</taxon>
    </lineage>
</organism>
<dbReference type="RefSeq" id="WP_149679589.1">
    <property type="nucleotide sequence ID" value="NZ_DAONMB010000081.1"/>
</dbReference>
<dbReference type="GO" id="GO:0051536">
    <property type="term" value="F:iron-sulfur cluster binding"/>
    <property type="evidence" value="ECO:0007669"/>
    <property type="project" value="UniProtKB-KW"/>
</dbReference>
<dbReference type="Gene3D" id="3.40.30.10">
    <property type="entry name" value="Glutaredoxin"/>
    <property type="match status" value="1"/>
</dbReference>
<sequence>MKSIKELEAIRERALKEMSIRNNENKTRIVVGMATCGIAAGARQVMNAFVEELNKRNIHTVNVAMTGCIGVCRYEPIAEVIEPNGEKTTYVKLDAEKARRIVAEHIVNGKPVMEFTIGAAEK</sequence>
<dbReference type="OrthoDB" id="9800692at2"/>
<dbReference type="Proteomes" id="UP000324781">
    <property type="component" value="Unassembled WGS sequence"/>
</dbReference>
<accession>A0A1M6JY60</accession>
<dbReference type="InterPro" id="IPR036249">
    <property type="entry name" value="Thioredoxin-like_sf"/>
</dbReference>
<name>A0A1M6JY60_9FIRM</name>
<dbReference type="SUPFAM" id="SSF52833">
    <property type="entry name" value="Thioredoxin-like"/>
    <property type="match status" value="1"/>
</dbReference>